<keyword evidence="2" id="KW-1185">Reference proteome</keyword>
<dbReference type="OrthoDB" id="1720663at2759"/>
<organism evidence="1 2">
    <name type="scientific">Prunus yedoensis var. nudiflora</name>
    <dbReference type="NCBI Taxonomy" id="2094558"/>
    <lineage>
        <taxon>Eukaryota</taxon>
        <taxon>Viridiplantae</taxon>
        <taxon>Streptophyta</taxon>
        <taxon>Embryophyta</taxon>
        <taxon>Tracheophyta</taxon>
        <taxon>Spermatophyta</taxon>
        <taxon>Magnoliopsida</taxon>
        <taxon>eudicotyledons</taxon>
        <taxon>Gunneridae</taxon>
        <taxon>Pentapetalae</taxon>
        <taxon>rosids</taxon>
        <taxon>fabids</taxon>
        <taxon>Rosales</taxon>
        <taxon>Rosaceae</taxon>
        <taxon>Amygdaloideae</taxon>
        <taxon>Amygdaleae</taxon>
        <taxon>Prunus</taxon>
    </lineage>
</organism>
<dbReference type="PANTHER" id="PTHR46553:SF3">
    <property type="entry name" value="ADENINE NUCLEOTIDE ALPHA HYDROLASES-LIKE SUPERFAMILY PROTEIN"/>
    <property type="match status" value="1"/>
</dbReference>
<dbReference type="Proteomes" id="UP000250321">
    <property type="component" value="Unassembled WGS sequence"/>
</dbReference>
<dbReference type="PANTHER" id="PTHR46553">
    <property type="entry name" value="ADENINE NUCLEOTIDE ALPHA HYDROLASES-LIKE SUPERFAMILY PROTEIN"/>
    <property type="match status" value="1"/>
</dbReference>
<accession>A0A314Y7F5</accession>
<sequence length="72" mass="8016">MATTGEKQVMVIGTDESEQSTYALEWTLDHFFAPFGPNSPFKLVIVHAKPMPSSVRWPRRPWSGGDFANCGC</sequence>
<comment type="caution">
    <text evidence="1">The sequence shown here is derived from an EMBL/GenBank/DDBJ whole genome shotgun (WGS) entry which is preliminary data.</text>
</comment>
<dbReference type="STRING" id="2094558.A0A314Y7F5"/>
<evidence type="ECO:0000313" key="1">
    <source>
        <dbReference type="EMBL" id="PQQ03092.1"/>
    </source>
</evidence>
<name>A0A314Y7F5_PRUYE</name>
<protein>
    <submittedName>
        <fullName evidence="1">Universal stress protein PHOS34</fullName>
    </submittedName>
</protein>
<gene>
    <name evidence="1" type="ORF">Pyn_33947</name>
</gene>
<dbReference type="EMBL" id="PJQY01001381">
    <property type="protein sequence ID" value="PQQ03092.1"/>
    <property type="molecule type" value="Genomic_DNA"/>
</dbReference>
<evidence type="ECO:0000313" key="2">
    <source>
        <dbReference type="Proteomes" id="UP000250321"/>
    </source>
</evidence>
<dbReference type="AlphaFoldDB" id="A0A314Y7F5"/>
<proteinExistence type="predicted"/>
<reference evidence="1 2" key="1">
    <citation type="submission" date="2018-02" db="EMBL/GenBank/DDBJ databases">
        <title>Draft genome of wild Prunus yedoensis var. nudiflora.</title>
        <authorList>
            <person name="Baek S."/>
            <person name="Kim J.-H."/>
            <person name="Choi K."/>
            <person name="Kim G.-B."/>
            <person name="Cho A."/>
            <person name="Jang H."/>
            <person name="Shin C.-H."/>
            <person name="Yu H.-J."/>
            <person name="Mun J.-H."/>
        </authorList>
    </citation>
    <scope>NUCLEOTIDE SEQUENCE [LARGE SCALE GENOMIC DNA]</scope>
    <source>
        <strain evidence="2">cv. Jeju island</strain>
        <tissue evidence="1">Leaf</tissue>
    </source>
</reference>